<dbReference type="PANTHER" id="PTHR22916:SF51">
    <property type="entry name" value="GLYCOSYLTRANSFERASE EPSH-RELATED"/>
    <property type="match status" value="1"/>
</dbReference>
<proteinExistence type="predicted"/>
<reference evidence="5 6" key="1">
    <citation type="submission" date="2018-08" db="EMBL/GenBank/DDBJ databases">
        <title>A genome reference for cultivated species of the human gut microbiota.</title>
        <authorList>
            <person name="Zou Y."/>
            <person name="Xue W."/>
            <person name="Luo G."/>
        </authorList>
    </citation>
    <scope>NUCLEOTIDE SEQUENCE [LARGE SCALE GENOMIC DNA]</scope>
    <source>
        <strain evidence="5 6">AF14-32</strain>
    </source>
</reference>
<dbReference type="CDD" id="cd00761">
    <property type="entry name" value="Glyco_tranf_GTA_type"/>
    <property type="match status" value="1"/>
</dbReference>
<organism evidence="5 6">
    <name type="scientific">Bacteroides intestinalis</name>
    <dbReference type="NCBI Taxonomy" id="329854"/>
    <lineage>
        <taxon>Bacteria</taxon>
        <taxon>Pseudomonadati</taxon>
        <taxon>Bacteroidota</taxon>
        <taxon>Bacteroidia</taxon>
        <taxon>Bacteroidales</taxon>
        <taxon>Bacteroidaceae</taxon>
        <taxon>Bacteroides</taxon>
    </lineage>
</organism>
<dbReference type="AlphaFoldDB" id="A0A412YI08"/>
<evidence type="ECO:0000256" key="1">
    <source>
        <dbReference type="ARBA" id="ARBA00022676"/>
    </source>
</evidence>
<dbReference type="EMBL" id="QRZF01000002">
    <property type="protein sequence ID" value="RGV57047.1"/>
    <property type="molecule type" value="Genomic_DNA"/>
</dbReference>
<dbReference type="GO" id="GO:0016758">
    <property type="term" value="F:hexosyltransferase activity"/>
    <property type="evidence" value="ECO:0007669"/>
    <property type="project" value="UniProtKB-ARBA"/>
</dbReference>
<protein>
    <submittedName>
        <fullName evidence="5">Glycosyltransferase</fullName>
    </submittedName>
</protein>
<evidence type="ECO:0000313" key="5">
    <source>
        <dbReference type="EMBL" id="RGV57047.1"/>
    </source>
</evidence>
<feature type="domain" description="Glycosyltransferase 2-like" evidence="4">
    <location>
        <begin position="10"/>
        <end position="153"/>
    </location>
</feature>
<dbReference type="InterPro" id="IPR029044">
    <property type="entry name" value="Nucleotide-diphossugar_trans"/>
</dbReference>
<evidence type="ECO:0000256" key="3">
    <source>
        <dbReference type="SAM" id="Phobius"/>
    </source>
</evidence>
<dbReference type="SUPFAM" id="SSF53448">
    <property type="entry name" value="Nucleotide-diphospho-sugar transferases"/>
    <property type="match status" value="1"/>
</dbReference>
<name>A0A412YI08_9BACE</name>
<dbReference type="Proteomes" id="UP000283850">
    <property type="component" value="Unassembled WGS sequence"/>
</dbReference>
<dbReference type="Gene3D" id="3.90.550.10">
    <property type="entry name" value="Spore Coat Polysaccharide Biosynthesis Protein SpsA, Chain A"/>
    <property type="match status" value="1"/>
</dbReference>
<dbReference type="Pfam" id="PF00535">
    <property type="entry name" value="Glycos_transf_2"/>
    <property type="match status" value="1"/>
</dbReference>
<evidence type="ECO:0000313" key="6">
    <source>
        <dbReference type="Proteomes" id="UP000283850"/>
    </source>
</evidence>
<dbReference type="RefSeq" id="WP_022394358.1">
    <property type="nucleotide sequence ID" value="NZ_QRZF01000002.1"/>
</dbReference>
<keyword evidence="3" id="KW-0812">Transmembrane</keyword>
<evidence type="ECO:0000259" key="4">
    <source>
        <dbReference type="Pfam" id="PF00535"/>
    </source>
</evidence>
<feature type="transmembrane region" description="Helical" evidence="3">
    <location>
        <begin position="297"/>
        <end position="313"/>
    </location>
</feature>
<gene>
    <name evidence="5" type="ORF">DWW10_02960</name>
</gene>
<dbReference type="InterPro" id="IPR001173">
    <property type="entry name" value="Glyco_trans_2-like"/>
</dbReference>
<keyword evidence="1" id="KW-0328">Glycosyltransferase</keyword>
<evidence type="ECO:0000256" key="2">
    <source>
        <dbReference type="ARBA" id="ARBA00022679"/>
    </source>
</evidence>
<comment type="caution">
    <text evidence="5">The sequence shown here is derived from an EMBL/GenBank/DDBJ whole genome shotgun (WGS) entry which is preliminary data.</text>
</comment>
<keyword evidence="3" id="KW-1133">Transmembrane helix</keyword>
<dbReference type="PANTHER" id="PTHR22916">
    <property type="entry name" value="GLYCOSYLTRANSFERASE"/>
    <property type="match status" value="1"/>
</dbReference>
<keyword evidence="3" id="KW-0472">Membrane</keyword>
<accession>A0A412YI08</accession>
<sequence length="317" mass="37183">MSCDKAYKVSIIIPVYNVESYLKKCIDSILLQTYTNFELILIDDGSTDQSYEICDEYSLNDKRIKVIHKINEGVSKARNLGLSISTGDYICFVDSDDWIDCDMLEYIIVNADDFDIVQFGFRRVGHAIVDKGFTPENIMKLQMQSYLGKNMFNSVICGYAIKNEIVKKYNIAFPTYIKYGEDQAFILKVLLCCKNILILDKRFYNYLDRDGSAMNCSYSLPMAENHLYVIEDVCSFASINKRSLSRLHLNKFENFIQRFFWISIQCSRSFRDFISMKEKYNEWRKRGGSFCYKSTKSLIFNTYIFAALYYFYVKMKH</sequence>
<keyword evidence="2 5" id="KW-0808">Transferase</keyword>